<dbReference type="Pfam" id="PF22707">
    <property type="entry name" value="S1CSD-TOTE-2"/>
    <property type="match status" value="1"/>
</dbReference>
<name>I5BYD5_9BACT</name>
<evidence type="ECO:0000259" key="1">
    <source>
        <dbReference type="Pfam" id="PF22707"/>
    </source>
</evidence>
<evidence type="ECO:0000313" key="2">
    <source>
        <dbReference type="EMBL" id="EIM74587.1"/>
    </source>
</evidence>
<comment type="caution">
    <text evidence="2">The sequence shown here is derived from an EMBL/GenBank/DDBJ whole genome shotgun (WGS) entry which is preliminary data.</text>
</comment>
<dbReference type="EMBL" id="AJYA01000040">
    <property type="protein sequence ID" value="EIM74587.1"/>
    <property type="molecule type" value="Genomic_DNA"/>
</dbReference>
<proteinExistence type="predicted"/>
<dbReference type="Proteomes" id="UP000005551">
    <property type="component" value="Unassembled WGS sequence"/>
</dbReference>
<keyword evidence="3" id="KW-1185">Reference proteome</keyword>
<gene>
    <name evidence="2" type="ORF">A3SI_15418</name>
</gene>
<sequence length="61" mass="6569">MTAKKDGDATAVPALKSFSGTLRMAISGAFGFVGDVYVEPKWIQDLGLENEAQLSAKPYYL</sequence>
<dbReference type="RefSeq" id="WP_009056440.1">
    <property type="nucleotide sequence ID" value="NZ_AJYA01000040.1"/>
</dbReference>
<dbReference type="AlphaFoldDB" id="I5BYD5"/>
<feature type="domain" description="TOTE conflict systems S1/CSD-like" evidence="1">
    <location>
        <begin position="16"/>
        <end position="56"/>
    </location>
</feature>
<dbReference type="InterPro" id="IPR054427">
    <property type="entry name" value="S1CSD-TOTE-2"/>
</dbReference>
<evidence type="ECO:0000313" key="3">
    <source>
        <dbReference type="Proteomes" id="UP000005551"/>
    </source>
</evidence>
<accession>I5BYD5</accession>
<reference evidence="2 3" key="1">
    <citation type="submission" date="2012-05" db="EMBL/GenBank/DDBJ databases">
        <title>Genome sequence of Nitritalea halalkaliphila LW7.</title>
        <authorList>
            <person name="Jangir P.K."/>
            <person name="Singh A."/>
            <person name="Shivaji S."/>
            <person name="Sharma R."/>
        </authorList>
    </citation>
    <scope>NUCLEOTIDE SEQUENCE [LARGE SCALE GENOMIC DNA]</scope>
    <source>
        <strain evidence="2 3">LW7</strain>
    </source>
</reference>
<organism evidence="2 3">
    <name type="scientific">Nitritalea halalkaliphila LW7</name>
    <dbReference type="NCBI Taxonomy" id="1189621"/>
    <lineage>
        <taxon>Bacteria</taxon>
        <taxon>Pseudomonadati</taxon>
        <taxon>Bacteroidota</taxon>
        <taxon>Cytophagia</taxon>
        <taxon>Cytophagales</taxon>
        <taxon>Cyclobacteriaceae</taxon>
        <taxon>Nitritalea</taxon>
    </lineage>
</organism>
<protein>
    <recommendedName>
        <fullName evidence="1">TOTE conflict systems S1/CSD-like domain-containing protein</fullName>
    </recommendedName>
</protein>